<dbReference type="Gene3D" id="3.40.390.10">
    <property type="entry name" value="Collagenase (Catalytic Domain)"/>
    <property type="match status" value="1"/>
</dbReference>
<dbReference type="Proteomes" id="UP000799771">
    <property type="component" value="Unassembled WGS sequence"/>
</dbReference>
<keyword evidence="3" id="KW-0479">Metal-binding</keyword>
<dbReference type="GeneID" id="54403844"/>
<dbReference type="AlphaFoldDB" id="A0A6A6AJF1"/>
<evidence type="ECO:0000256" key="2">
    <source>
        <dbReference type="ARBA" id="ARBA00022670"/>
    </source>
</evidence>
<dbReference type="RefSeq" id="XP_033526489.1">
    <property type="nucleotide sequence ID" value="XM_033663412.1"/>
</dbReference>
<evidence type="ECO:0000313" key="11">
    <source>
        <dbReference type="EMBL" id="KAF2132102.1"/>
    </source>
</evidence>
<keyword evidence="5" id="KW-0378">Hydrolase</keyword>
<dbReference type="GO" id="GO:0006508">
    <property type="term" value="P:proteolysis"/>
    <property type="evidence" value="ECO:0007669"/>
    <property type="project" value="UniProtKB-KW"/>
</dbReference>
<keyword evidence="6" id="KW-0862">Zinc</keyword>
<sequence length="276" mass="29516">MQIKSLLSLLASTGAVAKRSCGTPKPTVEQILVAQNFQISAENSSRLDAAVAAINVKIYWHVVASSNSVSGGYLTQATLNKQLAVLNTDYAASGVSFVQAGADWTINAGYAGDTQEMAMKKALRNGTYADLNVYFVPDTQDLGYAYFPSDITSTTSNAFYQDGVVIQSASVPGGSLAAYNLGRTATHEVGHWLGLYHVFEGYSCTGNGDYVSDTAFTKQEGYGCAPASDSCPSQAGTDPVTNYMNYSEDSCMTNFTDGQDARIVSLWNQFRKAHQT</sequence>
<dbReference type="Pfam" id="PF05572">
    <property type="entry name" value="Peptidase_M43"/>
    <property type="match status" value="1"/>
</dbReference>
<keyword evidence="12" id="KW-1185">Reference proteome</keyword>
<reference evidence="11" key="1">
    <citation type="journal article" date="2020" name="Stud. Mycol.">
        <title>101 Dothideomycetes genomes: a test case for predicting lifestyles and emergence of pathogens.</title>
        <authorList>
            <person name="Haridas S."/>
            <person name="Albert R."/>
            <person name="Binder M."/>
            <person name="Bloem J."/>
            <person name="Labutti K."/>
            <person name="Salamov A."/>
            <person name="Andreopoulos B."/>
            <person name="Baker S."/>
            <person name="Barry K."/>
            <person name="Bills G."/>
            <person name="Bluhm B."/>
            <person name="Cannon C."/>
            <person name="Castanera R."/>
            <person name="Culley D."/>
            <person name="Daum C."/>
            <person name="Ezra D."/>
            <person name="Gonzalez J."/>
            <person name="Henrissat B."/>
            <person name="Kuo A."/>
            <person name="Liang C."/>
            <person name="Lipzen A."/>
            <person name="Lutzoni F."/>
            <person name="Magnuson J."/>
            <person name="Mondo S."/>
            <person name="Nolan M."/>
            <person name="Ohm R."/>
            <person name="Pangilinan J."/>
            <person name="Park H.-J."/>
            <person name="Ramirez L."/>
            <person name="Alfaro M."/>
            <person name="Sun H."/>
            <person name="Tritt A."/>
            <person name="Yoshinaga Y."/>
            <person name="Zwiers L.-H."/>
            <person name="Turgeon B."/>
            <person name="Goodwin S."/>
            <person name="Spatafora J."/>
            <person name="Crous P."/>
            <person name="Grigoriev I."/>
        </authorList>
    </citation>
    <scope>NUCLEOTIDE SEQUENCE</scope>
    <source>
        <strain evidence="11">CBS 119687</strain>
    </source>
</reference>
<proteinExistence type="inferred from homology"/>
<evidence type="ECO:0000256" key="7">
    <source>
        <dbReference type="ARBA" id="ARBA00023049"/>
    </source>
</evidence>
<dbReference type="PANTHER" id="PTHR47466">
    <property type="match status" value="1"/>
</dbReference>
<evidence type="ECO:0000256" key="6">
    <source>
        <dbReference type="ARBA" id="ARBA00022833"/>
    </source>
</evidence>
<dbReference type="OrthoDB" id="536211at2759"/>
<dbReference type="InterPro" id="IPR024079">
    <property type="entry name" value="MetalloPept_cat_dom_sf"/>
</dbReference>
<evidence type="ECO:0000256" key="8">
    <source>
        <dbReference type="ARBA" id="ARBA00023157"/>
    </source>
</evidence>
<dbReference type="PANTHER" id="PTHR47466:SF1">
    <property type="entry name" value="METALLOPROTEASE MEP1 (AFU_ORTHOLOGUE AFUA_1G07730)-RELATED"/>
    <property type="match status" value="1"/>
</dbReference>
<dbReference type="GO" id="GO:0046872">
    <property type="term" value="F:metal ion binding"/>
    <property type="evidence" value="ECO:0007669"/>
    <property type="project" value="UniProtKB-KW"/>
</dbReference>
<protein>
    <submittedName>
        <fullName evidence="11">Zincin</fullName>
    </submittedName>
</protein>
<keyword evidence="4 9" id="KW-0732">Signal</keyword>
<accession>A0A6A6AJF1</accession>
<dbReference type="EMBL" id="ML977501">
    <property type="protein sequence ID" value="KAF2132102.1"/>
    <property type="molecule type" value="Genomic_DNA"/>
</dbReference>
<evidence type="ECO:0000256" key="5">
    <source>
        <dbReference type="ARBA" id="ARBA00022801"/>
    </source>
</evidence>
<feature type="domain" description="Peptidase M43 pregnancy-associated plasma-A" evidence="10">
    <location>
        <begin position="139"/>
        <end position="264"/>
    </location>
</feature>
<dbReference type="GO" id="GO:0008237">
    <property type="term" value="F:metallopeptidase activity"/>
    <property type="evidence" value="ECO:0007669"/>
    <property type="project" value="UniProtKB-KW"/>
</dbReference>
<evidence type="ECO:0000313" key="12">
    <source>
        <dbReference type="Proteomes" id="UP000799771"/>
    </source>
</evidence>
<evidence type="ECO:0000256" key="9">
    <source>
        <dbReference type="SAM" id="SignalP"/>
    </source>
</evidence>
<feature type="chain" id="PRO_5025638049" evidence="9">
    <location>
        <begin position="18"/>
        <end position="276"/>
    </location>
</feature>
<evidence type="ECO:0000259" key="10">
    <source>
        <dbReference type="Pfam" id="PF05572"/>
    </source>
</evidence>
<name>A0A6A6AJF1_9PLEO</name>
<dbReference type="SUPFAM" id="SSF55486">
    <property type="entry name" value="Metalloproteases ('zincins'), catalytic domain"/>
    <property type="match status" value="1"/>
</dbReference>
<keyword evidence="2" id="KW-0645">Protease</keyword>
<gene>
    <name evidence="11" type="ORF">P153DRAFT_285668</name>
</gene>
<comment type="similarity">
    <text evidence="1">Belongs to the peptidase M43B family.</text>
</comment>
<dbReference type="InterPro" id="IPR008754">
    <property type="entry name" value="Peptidase_M43"/>
</dbReference>
<keyword evidence="8" id="KW-1015">Disulfide bond</keyword>
<feature type="signal peptide" evidence="9">
    <location>
        <begin position="1"/>
        <end position="17"/>
    </location>
</feature>
<dbReference type="CDD" id="cd04275">
    <property type="entry name" value="ZnMc_pappalysin_like"/>
    <property type="match status" value="1"/>
</dbReference>
<organism evidence="11 12">
    <name type="scientific">Dothidotthia symphoricarpi CBS 119687</name>
    <dbReference type="NCBI Taxonomy" id="1392245"/>
    <lineage>
        <taxon>Eukaryota</taxon>
        <taxon>Fungi</taxon>
        <taxon>Dikarya</taxon>
        <taxon>Ascomycota</taxon>
        <taxon>Pezizomycotina</taxon>
        <taxon>Dothideomycetes</taxon>
        <taxon>Pleosporomycetidae</taxon>
        <taxon>Pleosporales</taxon>
        <taxon>Dothidotthiaceae</taxon>
        <taxon>Dothidotthia</taxon>
    </lineage>
</organism>
<evidence type="ECO:0000256" key="4">
    <source>
        <dbReference type="ARBA" id="ARBA00022729"/>
    </source>
</evidence>
<keyword evidence="7" id="KW-0482">Metalloprotease</keyword>
<evidence type="ECO:0000256" key="3">
    <source>
        <dbReference type="ARBA" id="ARBA00022723"/>
    </source>
</evidence>
<evidence type="ECO:0000256" key="1">
    <source>
        <dbReference type="ARBA" id="ARBA00008721"/>
    </source>
</evidence>